<dbReference type="Pfam" id="PF07660">
    <property type="entry name" value="STN"/>
    <property type="match status" value="1"/>
</dbReference>
<evidence type="ECO:0000313" key="15">
    <source>
        <dbReference type="EMBL" id="MFD2968746.1"/>
    </source>
</evidence>
<evidence type="ECO:0000256" key="4">
    <source>
        <dbReference type="ARBA" id="ARBA00022496"/>
    </source>
</evidence>
<dbReference type="Pfam" id="PF07715">
    <property type="entry name" value="Plug"/>
    <property type="match status" value="1"/>
</dbReference>
<dbReference type="InterPro" id="IPR036942">
    <property type="entry name" value="Beta-barrel_TonB_sf"/>
</dbReference>
<evidence type="ECO:0000256" key="11">
    <source>
        <dbReference type="RuleBase" id="RU003357"/>
    </source>
</evidence>
<evidence type="ECO:0000256" key="8">
    <source>
        <dbReference type="ARBA" id="ARBA00023136"/>
    </source>
</evidence>
<dbReference type="Gene3D" id="2.40.170.20">
    <property type="entry name" value="TonB-dependent receptor, beta-barrel domain"/>
    <property type="match status" value="1"/>
</dbReference>
<dbReference type="EMBL" id="JBHUPB010000010">
    <property type="protein sequence ID" value="MFD2968746.1"/>
    <property type="molecule type" value="Genomic_DNA"/>
</dbReference>
<keyword evidence="8 10" id="KW-0472">Membrane</keyword>
<feature type="domain" description="Secretin/TonB short N-terminal" evidence="13">
    <location>
        <begin position="57"/>
        <end position="105"/>
    </location>
</feature>
<dbReference type="Gene3D" id="2.60.40.1120">
    <property type="entry name" value="Carboxypeptidase-like, regulatory domain"/>
    <property type="match status" value="1"/>
</dbReference>
<dbReference type="InterPro" id="IPR000531">
    <property type="entry name" value="Beta-barrel_TonB"/>
</dbReference>
<keyword evidence="5 10" id="KW-0812">Transmembrane</keyword>
<dbReference type="InterPro" id="IPR008969">
    <property type="entry name" value="CarboxyPept-like_regulatory"/>
</dbReference>
<evidence type="ECO:0000313" key="16">
    <source>
        <dbReference type="Proteomes" id="UP001597525"/>
    </source>
</evidence>
<dbReference type="SUPFAM" id="SSF56935">
    <property type="entry name" value="Porins"/>
    <property type="match status" value="1"/>
</dbReference>
<accession>A0ABW6BKG5</accession>
<dbReference type="RefSeq" id="WP_320184986.1">
    <property type="nucleotide sequence ID" value="NZ_CP138332.1"/>
</dbReference>
<feature type="domain" description="TonB-dependent receptor-like beta-barrel" evidence="12">
    <location>
        <begin position="490"/>
        <end position="1007"/>
    </location>
</feature>
<dbReference type="NCBIfam" id="TIGR04056">
    <property type="entry name" value="OMP_RagA_SusC"/>
    <property type="match status" value="1"/>
</dbReference>
<reference evidence="16" key="1">
    <citation type="journal article" date="2019" name="Int. J. Syst. Evol. Microbiol.">
        <title>The Global Catalogue of Microorganisms (GCM) 10K type strain sequencing project: providing services to taxonomists for standard genome sequencing and annotation.</title>
        <authorList>
            <consortium name="The Broad Institute Genomics Platform"/>
            <consortium name="The Broad Institute Genome Sequencing Center for Infectious Disease"/>
            <person name="Wu L."/>
            <person name="Ma J."/>
        </authorList>
    </citation>
    <scope>NUCLEOTIDE SEQUENCE [LARGE SCALE GENOMIC DNA]</scope>
    <source>
        <strain evidence="16">KCTC 22814</strain>
    </source>
</reference>
<evidence type="ECO:0000256" key="6">
    <source>
        <dbReference type="ARBA" id="ARBA00023004"/>
    </source>
</evidence>
<dbReference type="Pfam" id="PF13620">
    <property type="entry name" value="CarboxypepD_reg"/>
    <property type="match status" value="1"/>
</dbReference>
<sequence length="1135" mass="126259">MKKHYFLYVMKLTFFFILLGLLHVNANSYSQSVTLKGSDLSLSEIASAVRKQTGYAVSGNSAALKQLKPITMDVKNMPLDNFLDLIVRNQNVTYRKEGRNIILRPNSPSSKTTGAKISKVEGVDKQGDIDVRGRVVDSLGNGLVGITVSAYAAFNDKTIAQVSTDKNGEFTILGVPRDGRIVVTAIGYVATWVNAKPDVGTIVLRIHLSDLEEVVVKSGFVDRKRETFTGAANTVTGAQLLQNGNQNILQSLKNIDPAFRLMENLEMGSNPNNMPDLVLRGKSSIPNLTGEFDGTPNMPLFILDGFETTVQRIYDMDMNRVKSVTILKDATAKAIYGAKAGNGVVVIESIQPEAGRVRINYNGKLNLEAPDLTGYKLMDAKEKLQWEKDHNMWNSSFPDVNNYRESIYNEYYQKVYLQGVDTYWLSQPLQVGVGQQHSLNVDGGDEAFRYSASLNYNDIVGAMKGSNRTTTTINNILSYRYKNLIIRNTLEYSNNLGKNSPYGSFSEYVGLNPYYSPYDKDGKLAKIAGFYPATATYSGAEVFYNPLYNASLNTIDQNKYLQFVDNFYAEYRMDNNWRVTASLGFTQQRNSSDRFIPPSHTNFINYDSNSELAPYKGQWTTGNGTIRNLETNTSVNYTNTIGRNILTGSVTLNTNDQQSRNNSFIAEGFANDFATDISLASSYQRAAKPGGSDSWARTVGVVGIFNYSFDQRFNIDASYRTQGSSQYGANARWGNFWSVGTSYNFHREAFIKELGFSELRIRGSVGYTGSQNSNYSAIMALGTYLPNLYNGQRGIVLSALPNPDLRWQKKMDYNAGADLAIWESKFSARVDFYRQTTNDQVTSMEAAPSTGFPTYMANIGQVENSGFEANIRYQAFNHAETKSFLNIAVGATKNKNVLKKLSGAFTSYNENVDKILDGGNETKYSKPVARFVQGQSMDAIWAVRSLGINPANGNEVFLDRAGYLTDIWSSADLIVAGDQQPKLNGNVNVSAGYKGLILSLTGTYRFGGKLYNSTLVDRVENINGKGNLDIRILDAWRQPGDNAIYRAPQVGMGSQAMVFTNPTTRFVQRNNEFYFSTINLSYDVQSQVFLKRLGLERLRATVYSNEVLRLSSIDIERGTSYPFARNFSFAINATF</sequence>
<keyword evidence="7 11" id="KW-0798">TonB box</keyword>
<dbReference type="InterPro" id="IPR023996">
    <property type="entry name" value="TonB-dep_OMP_SusC/RagA"/>
</dbReference>
<keyword evidence="2 10" id="KW-0813">Transport</keyword>
<evidence type="ECO:0000259" key="13">
    <source>
        <dbReference type="Pfam" id="PF07660"/>
    </source>
</evidence>
<evidence type="ECO:0000256" key="2">
    <source>
        <dbReference type="ARBA" id="ARBA00022448"/>
    </source>
</evidence>
<protein>
    <submittedName>
        <fullName evidence="15">SusC/RagA family TonB-linked outer membrane protein</fullName>
    </submittedName>
</protein>
<evidence type="ECO:0000256" key="3">
    <source>
        <dbReference type="ARBA" id="ARBA00022452"/>
    </source>
</evidence>
<evidence type="ECO:0000259" key="14">
    <source>
        <dbReference type="Pfam" id="PF07715"/>
    </source>
</evidence>
<dbReference type="Pfam" id="PF00593">
    <property type="entry name" value="TonB_dep_Rec_b-barrel"/>
    <property type="match status" value="1"/>
</dbReference>
<dbReference type="Proteomes" id="UP001597525">
    <property type="component" value="Unassembled WGS sequence"/>
</dbReference>
<evidence type="ECO:0000256" key="9">
    <source>
        <dbReference type="ARBA" id="ARBA00023237"/>
    </source>
</evidence>
<keyword evidence="4" id="KW-0410">Iron transport</keyword>
<dbReference type="Gene3D" id="2.170.130.10">
    <property type="entry name" value="TonB-dependent receptor, plug domain"/>
    <property type="match status" value="1"/>
</dbReference>
<comment type="caution">
    <text evidence="15">The sequence shown here is derived from an EMBL/GenBank/DDBJ whole genome shotgun (WGS) entry which is preliminary data.</text>
</comment>
<evidence type="ECO:0000256" key="10">
    <source>
        <dbReference type="PROSITE-ProRule" id="PRU01360"/>
    </source>
</evidence>
<dbReference type="InterPro" id="IPR011662">
    <property type="entry name" value="Secretin/TonB_short_N"/>
</dbReference>
<evidence type="ECO:0000259" key="12">
    <source>
        <dbReference type="Pfam" id="PF00593"/>
    </source>
</evidence>
<evidence type="ECO:0000256" key="5">
    <source>
        <dbReference type="ARBA" id="ARBA00022692"/>
    </source>
</evidence>
<gene>
    <name evidence="15" type="ORF">ACFS7Y_15200</name>
</gene>
<dbReference type="InterPro" id="IPR012910">
    <property type="entry name" value="Plug_dom"/>
</dbReference>
<feature type="domain" description="TonB-dependent receptor plug" evidence="14">
    <location>
        <begin position="227"/>
        <end position="344"/>
    </location>
</feature>
<dbReference type="InterPro" id="IPR037066">
    <property type="entry name" value="Plug_dom_sf"/>
</dbReference>
<evidence type="ECO:0000256" key="1">
    <source>
        <dbReference type="ARBA" id="ARBA00004571"/>
    </source>
</evidence>
<keyword evidence="6" id="KW-0408">Iron</keyword>
<keyword evidence="16" id="KW-1185">Reference proteome</keyword>
<keyword evidence="9 10" id="KW-0998">Cell outer membrane</keyword>
<evidence type="ECO:0000256" key="7">
    <source>
        <dbReference type="ARBA" id="ARBA00023077"/>
    </source>
</evidence>
<dbReference type="PROSITE" id="PS52016">
    <property type="entry name" value="TONB_DEPENDENT_REC_3"/>
    <property type="match status" value="1"/>
</dbReference>
<name>A0ABW6BKG5_9SPHI</name>
<keyword evidence="3 10" id="KW-1134">Transmembrane beta strand</keyword>
<dbReference type="SUPFAM" id="SSF49464">
    <property type="entry name" value="Carboxypeptidase regulatory domain-like"/>
    <property type="match status" value="1"/>
</dbReference>
<comment type="similarity">
    <text evidence="10 11">Belongs to the TonB-dependent receptor family.</text>
</comment>
<dbReference type="InterPro" id="IPR039426">
    <property type="entry name" value="TonB-dep_rcpt-like"/>
</dbReference>
<proteinExistence type="inferred from homology"/>
<keyword evidence="4" id="KW-0406">Ion transport</keyword>
<organism evidence="15 16">
    <name type="scientific">Sphingobacterium bambusae</name>
    <dbReference type="NCBI Taxonomy" id="662858"/>
    <lineage>
        <taxon>Bacteria</taxon>
        <taxon>Pseudomonadati</taxon>
        <taxon>Bacteroidota</taxon>
        <taxon>Sphingobacteriia</taxon>
        <taxon>Sphingobacteriales</taxon>
        <taxon>Sphingobacteriaceae</taxon>
        <taxon>Sphingobacterium</taxon>
    </lineage>
</organism>
<comment type="subcellular location">
    <subcellularLocation>
        <location evidence="1 10">Cell outer membrane</location>
        <topology evidence="1 10">Multi-pass membrane protein</topology>
    </subcellularLocation>
</comment>